<evidence type="ECO:0000313" key="4">
    <source>
        <dbReference type="EMBL" id="KAK0137814.1"/>
    </source>
</evidence>
<dbReference type="SUPFAM" id="SSF56968">
    <property type="entry name" value="Lipovitellin-phosvitin complex, beta-sheet shell regions"/>
    <property type="match status" value="1"/>
</dbReference>
<dbReference type="GO" id="GO:0034362">
    <property type="term" value="C:low-density lipoprotein particle"/>
    <property type="evidence" value="ECO:0007669"/>
    <property type="project" value="TreeGrafter"/>
</dbReference>
<dbReference type="InterPro" id="IPR015816">
    <property type="entry name" value="Vitellinogen_b-sht_N"/>
</dbReference>
<dbReference type="PANTHER" id="PTHR13769">
    <property type="entry name" value="APOLIPOPROTEIN B"/>
    <property type="match status" value="1"/>
</dbReference>
<dbReference type="InterPro" id="IPR015819">
    <property type="entry name" value="Lipid_transp_b-sht_shell"/>
</dbReference>
<dbReference type="GO" id="GO:0042953">
    <property type="term" value="P:lipoprotein transport"/>
    <property type="evidence" value="ECO:0007669"/>
    <property type="project" value="TreeGrafter"/>
</dbReference>
<keyword evidence="1" id="KW-0732">Signal</keyword>
<evidence type="ECO:0000256" key="1">
    <source>
        <dbReference type="ARBA" id="ARBA00022729"/>
    </source>
</evidence>
<dbReference type="GO" id="GO:0042632">
    <property type="term" value="P:cholesterol homeostasis"/>
    <property type="evidence" value="ECO:0007669"/>
    <property type="project" value="TreeGrafter"/>
</dbReference>
<reference evidence="4" key="1">
    <citation type="journal article" date="2023" name="Front. Mar. Sci.">
        <title>A new Merluccius polli reference genome to investigate the effects of global change in West African waters.</title>
        <authorList>
            <person name="Mateo J.L."/>
            <person name="Blanco-Fernandez C."/>
            <person name="Garcia-Vazquez E."/>
            <person name="Machado-Schiaffino G."/>
        </authorList>
    </citation>
    <scope>NUCLEOTIDE SEQUENCE</scope>
    <source>
        <strain evidence="4">C29</strain>
        <tissue evidence="4">Fin</tissue>
    </source>
</reference>
<evidence type="ECO:0000259" key="3">
    <source>
        <dbReference type="PROSITE" id="PS51211"/>
    </source>
</evidence>
<accession>A0AA47MCV8</accession>
<dbReference type="AlphaFoldDB" id="A0AA47MCV8"/>
<dbReference type="GO" id="GO:0006642">
    <property type="term" value="P:triglyceride mobilization"/>
    <property type="evidence" value="ECO:0007669"/>
    <property type="project" value="TreeGrafter"/>
</dbReference>
<dbReference type="Gene3D" id="2.30.230.10">
    <property type="entry name" value="Lipovitellin, beta-sheet shell regions, chain A"/>
    <property type="match status" value="1"/>
</dbReference>
<organism evidence="4 5">
    <name type="scientific">Merluccius polli</name>
    <name type="common">Benguela hake</name>
    <name type="synonym">Merluccius cadenati</name>
    <dbReference type="NCBI Taxonomy" id="89951"/>
    <lineage>
        <taxon>Eukaryota</taxon>
        <taxon>Metazoa</taxon>
        <taxon>Chordata</taxon>
        <taxon>Craniata</taxon>
        <taxon>Vertebrata</taxon>
        <taxon>Euteleostomi</taxon>
        <taxon>Actinopterygii</taxon>
        <taxon>Neopterygii</taxon>
        <taxon>Teleostei</taxon>
        <taxon>Neoteleostei</taxon>
        <taxon>Acanthomorphata</taxon>
        <taxon>Zeiogadaria</taxon>
        <taxon>Gadariae</taxon>
        <taxon>Gadiformes</taxon>
        <taxon>Gadoidei</taxon>
        <taxon>Merlucciidae</taxon>
        <taxon>Merluccius</taxon>
    </lineage>
</organism>
<dbReference type="PANTHER" id="PTHR13769:SF5">
    <property type="entry name" value="APOLIPOPROTEIN B-100-RELATED"/>
    <property type="match status" value="1"/>
</dbReference>
<dbReference type="FunFam" id="2.30.230.10:FF:000003">
    <property type="entry name" value="Apolipoprotein B"/>
    <property type="match status" value="1"/>
</dbReference>
<evidence type="ECO:0000313" key="5">
    <source>
        <dbReference type="Proteomes" id="UP001174136"/>
    </source>
</evidence>
<sequence>MANFRFLHESSRSTRAVVPDLQQSCTQRDTARNDHESMGRMAKRFKNFKRFVYDYEVETLNGVKGATTFQNGPKVSCKVEIEVPQTCSFILRTKDCSLTEVTDIHAQGTPVFSPAAGSEAFKVAMAKNTLTFVVDIENEVSLYPEEGEPISILNAKRGIISALMVPAMEEDKTRGMTTVHGECATDFTVNSGDAADVTVNRDLSKCNNHSPQREPTSPLALITGMHYPLSKLIASTQTCNYKFDASKKHMVSTNCTEKHLFLPFSSQNKYGMSTTVSQTLTLRESNKINDRIFNYSE</sequence>
<dbReference type="Pfam" id="PF01347">
    <property type="entry name" value="Vitellogenin_N"/>
    <property type="match status" value="1"/>
</dbReference>
<gene>
    <name evidence="4" type="primary">APOB_3</name>
    <name evidence="4" type="ORF">N1851_025987</name>
</gene>
<protein>
    <submittedName>
        <fullName evidence="4">Apolipoprotein B-100</fullName>
    </submittedName>
</protein>
<keyword evidence="5" id="KW-1185">Reference proteome</keyword>
<dbReference type="InterPro" id="IPR001747">
    <property type="entry name" value="Vitellogenin_N"/>
</dbReference>
<proteinExistence type="predicted"/>
<dbReference type="InterPro" id="IPR052418">
    <property type="entry name" value="Apolipoprotein_B"/>
</dbReference>
<name>A0AA47MCV8_MERPO</name>
<dbReference type="GO" id="GO:0120020">
    <property type="term" value="F:cholesterol transfer activity"/>
    <property type="evidence" value="ECO:0007669"/>
    <property type="project" value="TreeGrafter"/>
</dbReference>
<comment type="caution">
    <text evidence="4">The sequence shown here is derived from an EMBL/GenBank/DDBJ whole genome shotgun (WGS) entry which is preliminary data.</text>
</comment>
<feature type="domain" description="Vitellogenin" evidence="3">
    <location>
        <begin position="45"/>
        <end position="297"/>
    </location>
</feature>
<dbReference type="GO" id="GO:0034361">
    <property type="term" value="C:very-low-density lipoprotein particle"/>
    <property type="evidence" value="ECO:0007669"/>
    <property type="project" value="TreeGrafter"/>
</dbReference>
<dbReference type="PROSITE" id="PS51211">
    <property type="entry name" value="VITELLOGENIN"/>
    <property type="match status" value="1"/>
</dbReference>
<dbReference type="EMBL" id="JAOPHQ010004848">
    <property type="protein sequence ID" value="KAK0137814.1"/>
    <property type="molecule type" value="Genomic_DNA"/>
</dbReference>
<evidence type="ECO:0000256" key="2">
    <source>
        <dbReference type="PROSITE-ProRule" id="PRU00557"/>
    </source>
</evidence>
<dbReference type="Proteomes" id="UP001174136">
    <property type="component" value="Unassembled WGS sequence"/>
</dbReference>
<dbReference type="GO" id="GO:0050750">
    <property type="term" value="F:low-density lipoprotein particle receptor binding"/>
    <property type="evidence" value="ECO:0007669"/>
    <property type="project" value="TreeGrafter"/>
</dbReference>
<comment type="caution">
    <text evidence="2">Lacks conserved residue(s) required for the propagation of feature annotation.</text>
</comment>
<dbReference type="GO" id="GO:0034359">
    <property type="term" value="C:mature chylomicron"/>
    <property type="evidence" value="ECO:0007669"/>
    <property type="project" value="TreeGrafter"/>
</dbReference>
<dbReference type="GO" id="GO:0030301">
    <property type="term" value="P:cholesterol transport"/>
    <property type="evidence" value="ECO:0007669"/>
    <property type="project" value="TreeGrafter"/>
</dbReference>